<keyword evidence="4 6" id="KW-1133">Transmembrane helix</keyword>
<protein>
    <recommendedName>
        <fullName evidence="6">Protein DETOXIFICATION</fullName>
    </recommendedName>
    <alternativeName>
        <fullName evidence="6">Multidrug and toxic compound extrusion protein</fullName>
    </alternativeName>
</protein>
<dbReference type="GO" id="GO:0042910">
    <property type="term" value="F:xenobiotic transmembrane transporter activity"/>
    <property type="evidence" value="ECO:0007669"/>
    <property type="project" value="InterPro"/>
</dbReference>
<dbReference type="InterPro" id="IPR002528">
    <property type="entry name" value="MATE_fam"/>
</dbReference>
<evidence type="ECO:0000313" key="8">
    <source>
        <dbReference type="RefSeq" id="XP_022141769.1"/>
    </source>
</evidence>
<feature type="transmembrane region" description="Helical" evidence="6">
    <location>
        <begin position="355"/>
        <end position="375"/>
    </location>
</feature>
<dbReference type="CDD" id="cd13132">
    <property type="entry name" value="MATE_eukaryotic"/>
    <property type="match status" value="1"/>
</dbReference>
<feature type="transmembrane region" description="Helical" evidence="6">
    <location>
        <begin position="135"/>
        <end position="153"/>
    </location>
</feature>
<dbReference type="GO" id="GO:1990961">
    <property type="term" value="P:xenobiotic detoxification by transmembrane export across the plasma membrane"/>
    <property type="evidence" value="ECO:0007669"/>
    <property type="project" value="InterPro"/>
</dbReference>
<dbReference type="GO" id="GO:0015297">
    <property type="term" value="F:antiporter activity"/>
    <property type="evidence" value="ECO:0007669"/>
    <property type="project" value="InterPro"/>
</dbReference>
<evidence type="ECO:0000256" key="2">
    <source>
        <dbReference type="ARBA" id="ARBA00010199"/>
    </source>
</evidence>
<feature type="transmembrane region" description="Helical" evidence="6">
    <location>
        <begin position="417"/>
        <end position="438"/>
    </location>
</feature>
<evidence type="ECO:0000313" key="7">
    <source>
        <dbReference type="Proteomes" id="UP000504603"/>
    </source>
</evidence>
<comment type="similarity">
    <text evidence="2 6">Belongs to the multi antimicrobial extrusion (MATE) (TC 2.A.66.1) family.</text>
</comment>
<keyword evidence="3 6" id="KW-0812">Transmembrane</keyword>
<dbReference type="GO" id="GO:0016020">
    <property type="term" value="C:membrane"/>
    <property type="evidence" value="ECO:0007669"/>
    <property type="project" value="UniProtKB-SubCell"/>
</dbReference>
<dbReference type="Proteomes" id="UP000504603">
    <property type="component" value="Unplaced"/>
</dbReference>
<name>A0A6J1CJR8_MOMCH</name>
<feature type="transmembrane region" description="Helical" evidence="6">
    <location>
        <begin position="95"/>
        <end position="115"/>
    </location>
</feature>
<dbReference type="InterPro" id="IPR045069">
    <property type="entry name" value="MATE_euk"/>
</dbReference>
<proteinExistence type="inferred from homology"/>
<feature type="transmembrane region" description="Helical" evidence="6">
    <location>
        <begin position="12"/>
        <end position="32"/>
    </location>
</feature>
<dbReference type="NCBIfam" id="TIGR00797">
    <property type="entry name" value="matE"/>
    <property type="match status" value="1"/>
</dbReference>
<dbReference type="KEGG" id="mcha:111012051"/>
<feature type="transmembrane region" description="Helical" evidence="6">
    <location>
        <begin position="387"/>
        <end position="411"/>
    </location>
</feature>
<feature type="transmembrane region" description="Helical" evidence="6">
    <location>
        <begin position="236"/>
        <end position="254"/>
    </location>
</feature>
<evidence type="ECO:0000256" key="6">
    <source>
        <dbReference type="RuleBase" id="RU004914"/>
    </source>
</evidence>
<dbReference type="PANTHER" id="PTHR11206">
    <property type="entry name" value="MULTIDRUG RESISTANCE PROTEIN"/>
    <property type="match status" value="1"/>
</dbReference>
<dbReference type="AlphaFoldDB" id="A0A6J1CJR8"/>
<comment type="subcellular location">
    <subcellularLocation>
        <location evidence="1">Membrane</location>
        <topology evidence="1">Multi-pass membrane protein</topology>
    </subcellularLocation>
</comment>
<keyword evidence="7" id="KW-1185">Reference proteome</keyword>
<feature type="transmembrane region" description="Helical" evidence="6">
    <location>
        <begin position="314"/>
        <end position="335"/>
    </location>
</feature>
<evidence type="ECO:0000256" key="3">
    <source>
        <dbReference type="ARBA" id="ARBA00022692"/>
    </source>
</evidence>
<dbReference type="RefSeq" id="XP_022141769.1">
    <property type="nucleotide sequence ID" value="XM_022286077.1"/>
</dbReference>
<accession>A0A6J1CJR8</accession>
<evidence type="ECO:0000256" key="1">
    <source>
        <dbReference type="ARBA" id="ARBA00004141"/>
    </source>
</evidence>
<keyword evidence="5 6" id="KW-0472">Membrane</keyword>
<organism evidence="7 8">
    <name type="scientific">Momordica charantia</name>
    <name type="common">Bitter gourd</name>
    <name type="synonym">Balsam pear</name>
    <dbReference type="NCBI Taxonomy" id="3673"/>
    <lineage>
        <taxon>Eukaryota</taxon>
        <taxon>Viridiplantae</taxon>
        <taxon>Streptophyta</taxon>
        <taxon>Embryophyta</taxon>
        <taxon>Tracheophyta</taxon>
        <taxon>Spermatophyta</taxon>
        <taxon>Magnoliopsida</taxon>
        <taxon>eudicotyledons</taxon>
        <taxon>Gunneridae</taxon>
        <taxon>Pentapetalae</taxon>
        <taxon>rosids</taxon>
        <taxon>fabids</taxon>
        <taxon>Cucurbitales</taxon>
        <taxon>Cucurbitaceae</taxon>
        <taxon>Momordiceae</taxon>
        <taxon>Momordica</taxon>
    </lineage>
</organism>
<feature type="transmembrane region" description="Helical" evidence="6">
    <location>
        <begin position="274"/>
        <end position="293"/>
    </location>
</feature>
<gene>
    <name evidence="8" type="primary">LOC111012051</name>
</gene>
<feature type="transmembrane region" description="Helical" evidence="6">
    <location>
        <begin position="52"/>
        <end position="74"/>
    </location>
</feature>
<evidence type="ECO:0000256" key="4">
    <source>
        <dbReference type="ARBA" id="ARBA00022989"/>
    </source>
</evidence>
<feature type="transmembrane region" description="Helical" evidence="6">
    <location>
        <begin position="165"/>
        <end position="185"/>
    </location>
</feature>
<dbReference type="Pfam" id="PF01554">
    <property type="entry name" value="MatE"/>
    <property type="match status" value="2"/>
</dbReference>
<reference evidence="8" key="1">
    <citation type="submission" date="2025-08" db="UniProtKB">
        <authorList>
            <consortium name="RefSeq"/>
        </authorList>
    </citation>
    <scope>IDENTIFICATION</scope>
    <source>
        <strain evidence="8">OHB3-1</strain>
    </source>
</reference>
<dbReference type="OrthoDB" id="2126698at2759"/>
<sequence length="458" mass="49596">MREKWRDSVKELKKVSFMAAPMVTTTVLQYLLQVVSVMMVGHLGDEVLLSGVSIATSFTSVTGFSLLFGMAGALETLCGQAYGAEQYQKLGTYTYTAIISLLLVCFPISILWIFTDKFLLWMGQEPSISLVAGKYAISLIPNLVAYAVLQSLVRYFQAQSLIHPLLCSSCAALCFHIPVCWLLVFKINMRSVGAALALGLSYWLNVVLLGLYMLFSLSCKNTRAQVSNDVVRSVPVFFRFAVPSAVMVCLEWWSYEAIILLSGLVPNPKLEASVLSICFTVTYLHYFIPYGFGATASTRVSNELGAGNPAAAKAAVQIVVAVAAAELVAVSLALFFCRRVLGFAFSSQKEIADQIAAMGPLISLSLIVDGFQAVFSGVARGSGWQKLGAYVNLGAYYLCGIPVGAALAFIVHLKVKGLWIGLLIGSSLQALLLALITISTNWQKQASNARERMFEANS</sequence>
<feature type="transmembrane region" description="Helical" evidence="6">
    <location>
        <begin position="191"/>
        <end position="215"/>
    </location>
</feature>
<dbReference type="GeneID" id="111012051"/>
<evidence type="ECO:0000256" key="5">
    <source>
        <dbReference type="ARBA" id="ARBA00023136"/>
    </source>
</evidence>